<feature type="transmembrane region" description="Helical" evidence="11">
    <location>
        <begin position="350"/>
        <end position="371"/>
    </location>
</feature>
<keyword evidence="4 11" id="KW-0808">Transferase</keyword>
<keyword evidence="8 11" id="KW-1133">Transmembrane helix</keyword>
<organism evidence="12 13">
    <name type="scientific">Cupriavidus metallidurans</name>
    <dbReference type="NCBI Taxonomy" id="119219"/>
    <lineage>
        <taxon>Bacteria</taxon>
        <taxon>Pseudomonadati</taxon>
        <taxon>Pseudomonadota</taxon>
        <taxon>Betaproteobacteria</taxon>
        <taxon>Burkholderiales</taxon>
        <taxon>Burkholderiaceae</taxon>
        <taxon>Cupriavidus</taxon>
    </lineage>
</organism>
<evidence type="ECO:0000256" key="5">
    <source>
        <dbReference type="ARBA" id="ARBA00022692"/>
    </source>
</evidence>
<evidence type="ECO:0000256" key="11">
    <source>
        <dbReference type="HAMAP-Rule" id="MF_02079"/>
    </source>
</evidence>
<comment type="function">
    <text evidence="11">Peptidoglycan polymerase that is essential for cell wall elongation.</text>
</comment>
<dbReference type="GO" id="GO:0015648">
    <property type="term" value="F:lipid-linked peptidoglycan transporter activity"/>
    <property type="evidence" value="ECO:0007669"/>
    <property type="project" value="TreeGrafter"/>
</dbReference>
<feature type="transmembrane region" description="Helical" evidence="11">
    <location>
        <begin position="135"/>
        <end position="154"/>
    </location>
</feature>
<evidence type="ECO:0000256" key="10">
    <source>
        <dbReference type="ARBA" id="ARBA00023316"/>
    </source>
</evidence>
<dbReference type="Proteomes" id="UP000253772">
    <property type="component" value="Chromosome c1"/>
</dbReference>
<evidence type="ECO:0000256" key="1">
    <source>
        <dbReference type="ARBA" id="ARBA00004141"/>
    </source>
</evidence>
<dbReference type="GO" id="GO:0071555">
    <property type="term" value="P:cell wall organization"/>
    <property type="evidence" value="ECO:0007669"/>
    <property type="project" value="UniProtKB-KW"/>
</dbReference>
<dbReference type="GO" id="GO:0032153">
    <property type="term" value="C:cell division site"/>
    <property type="evidence" value="ECO:0007669"/>
    <property type="project" value="TreeGrafter"/>
</dbReference>
<keyword evidence="7 11" id="KW-0573">Peptidoglycan synthesis</keyword>
<proteinExistence type="inferred from homology"/>
<dbReference type="NCBIfam" id="TIGR02210">
    <property type="entry name" value="rodA_shape"/>
    <property type="match status" value="1"/>
</dbReference>
<dbReference type="InterPro" id="IPR011923">
    <property type="entry name" value="RodA/MrdB"/>
</dbReference>
<keyword evidence="6 11" id="KW-0133">Cell shape</keyword>
<dbReference type="PANTHER" id="PTHR30474:SF1">
    <property type="entry name" value="PEPTIDOGLYCAN GLYCOSYLTRANSFERASE MRDB"/>
    <property type="match status" value="1"/>
</dbReference>
<evidence type="ECO:0000313" key="12">
    <source>
        <dbReference type="EMBL" id="QBP08277.1"/>
    </source>
</evidence>
<dbReference type="UniPathway" id="UPA00219"/>
<comment type="similarity">
    <text evidence="11">Belongs to the SEDS family. MrdB/RodA subfamily.</text>
</comment>
<comment type="pathway">
    <text evidence="11">Cell wall biogenesis; peptidoglycan biosynthesis.</text>
</comment>
<evidence type="ECO:0000313" key="13">
    <source>
        <dbReference type="Proteomes" id="UP000253772"/>
    </source>
</evidence>
<dbReference type="PROSITE" id="PS00428">
    <property type="entry name" value="FTSW_RODA_SPOVE"/>
    <property type="match status" value="1"/>
</dbReference>
<dbReference type="GO" id="GO:0005886">
    <property type="term" value="C:plasma membrane"/>
    <property type="evidence" value="ECO:0007669"/>
    <property type="project" value="UniProtKB-SubCell"/>
</dbReference>
<dbReference type="OrthoDB" id="9768187at2"/>
<dbReference type="PANTHER" id="PTHR30474">
    <property type="entry name" value="CELL CYCLE PROTEIN"/>
    <property type="match status" value="1"/>
</dbReference>
<protein>
    <recommendedName>
        <fullName evidence="11">Peptidoglycan glycosyltransferase MrdB</fullName>
        <shortName evidence="11">PGT</shortName>
        <ecNumber evidence="11">2.4.99.28</ecNumber>
    </recommendedName>
    <alternativeName>
        <fullName evidence="11">Cell elongation protein RodA</fullName>
    </alternativeName>
    <alternativeName>
        <fullName evidence="11">Cell wall polymerase</fullName>
    </alternativeName>
    <alternativeName>
        <fullName evidence="11">Peptidoglycan polymerase</fullName>
        <shortName evidence="11">PG polymerase</shortName>
    </alternativeName>
</protein>
<feature type="transmembrane region" description="Helical" evidence="11">
    <location>
        <begin position="75"/>
        <end position="96"/>
    </location>
</feature>
<name>A0A482IKR6_9BURK</name>
<evidence type="ECO:0000256" key="6">
    <source>
        <dbReference type="ARBA" id="ARBA00022960"/>
    </source>
</evidence>
<dbReference type="EMBL" id="CP037900">
    <property type="protein sequence ID" value="QBP08277.1"/>
    <property type="molecule type" value="Genomic_DNA"/>
</dbReference>
<dbReference type="GO" id="GO:0008955">
    <property type="term" value="F:peptidoglycan glycosyltransferase activity"/>
    <property type="evidence" value="ECO:0007669"/>
    <property type="project" value="UniProtKB-UniRule"/>
</dbReference>
<dbReference type="GO" id="GO:0051301">
    <property type="term" value="P:cell division"/>
    <property type="evidence" value="ECO:0007669"/>
    <property type="project" value="InterPro"/>
</dbReference>
<feature type="transmembrane region" description="Helical" evidence="11">
    <location>
        <begin position="160"/>
        <end position="177"/>
    </location>
</feature>
<evidence type="ECO:0000256" key="2">
    <source>
        <dbReference type="ARBA" id="ARBA00022475"/>
    </source>
</evidence>
<feature type="transmembrane region" description="Helical" evidence="11">
    <location>
        <begin position="51"/>
        <end position="68"/>
    </location>
</feature>
<feature type="transmembrane region" description="Helical" evidence="11">
    <location>
        <begin position="184"/>
        <end position="202"/>
    </location>
</feature>
<keyword evidence="2 11" id="KW-1003">Cell membrane</keyword>
<evidence type="ECO:0000256" key="8">
    <source>
        <dbReference type="ARBA" id="ARBA00022989"/>
    </source>
</evidence>
<dbReference type="GO" id="GO:0008360">
    <property type="term" value="P:regulation of cell shape"/>
    <property type="evidence" value="ECO:0007669"/>
    <property type="project" value="UniProtKB-KW"/>
</dbReference>
<feature type="transmembrane region" description="Helical" evidence="11">
    <location>
        <begin position="317"/>
        <end position="344"/>
    </location>
</feature>
<evidence type="ECO:0000256" key="3">
    <source>
        <dbReference type="ARBA" id="ARBA00022676"/>
    </source>
</evidence>
<evidence type="ECO:0000256" key="4">
    <source>
        <dbReference type="ARBA" id="ARBA00022679"/>
    </source>
</evidence>
<keyword evidence="10 11" id="KW-0961">Cell wall biogenesis/degradation</keyword>
<feature type="transmembrane region" description="Helical" evidence="11">
    <location>
        <begin position="284"/>
        <end position="305"/>
    </location>
</feature>
<dbReference type="Pfam" id="PF01098">
    <property type="entry name" value="FTSW_RODA_SPOVE"/>
    <property type="match status" value="1"/>
</dbReference>
<sequence>MDRRRVVSIIKSALTGFDKPLALIVFLLFATGIIALYSAAIDMPGRVEDQLRNILLSYVVMLVIAYMPTQLLMRIAVPLYTVGVALLIAVAMFGLIRKGARRWLNVGMVIQPSEIMKIAMPLMLAWYFQKREGVIKWFDFVVALIMLGIPVGLIAKQPDLGTALLVLAAGIYVIYFAGLTWKIILPILGAGVVVITLIVTYQNQICAPGVNWPILHDYQQHRVCTLLDPTTDPLGKGFHTIQSIIAIGSGGVTGKGWLKGTQTHLEFIPEKHTDFIFAVFSEEFGLIGNAVLLVLYLLLIFRGLYIAANAPTLFSRLLAGSITLIFFTYAFVNMGMVSGILPVVGVPLPLMSYGGTALVTLGMGIGILMSISRQKRLIQT</sequence>
<evidence type="ECO:0000256" key="9">
    <source>
        <dbReference type="ARBA" id="ARBA00023136"/>
    </source>
</evidence>
<gene>
    <name evidence="11 12" type="primary">rodA</name>
    <name evidence="11" type="synonym">mrdB</name>
    <name evidence="12" type="ORF">DDF84_000265</name>
</gene>
<keyword evidence="11" id="KW-0997">Cell inner membrane</keyword>
<reference evidence="12 13" key="1">
    <citation type="submission" date="2019-03" db="EMBL/GenBank/DDBJ databases">
        <title>Comparative insights into the high quality Complete genome sequence of highly metal resistant Cupriavidus metallidurans strain BS1 isolated from a gold-copper mine.</title>
        <authorList>
            <person name="Mazhar H.S."/>
            <person name="Rensing C."/>
        </authorList>
    </citation>
    <scope>NUCLEOTIDE SEQUENCE [LARGE SCALE GENOMIC DNA]</scope>
    <source>
        <strain evidence="12 13">BS1</strain>
    </source>
</reference>
<dbReference type="HAMAP" id="MF_02079">
    <property type="entry name" value="PGT_RodA"/>
    <property type="match status" value="1"/>
</dbReference>
<feature type="transmembrane region" description="Helical" evidence="11">
    <location>
        <begin position="21"/>
        <end position="39"/>
    </location>
</feature>
<comment type="subcellular location">
    <subcellularLocation>
        <location evidence="11">Cell inner membrane</location>
        <topology evidence="11">Multi-pass membrane protein</topology>
    </subcellularLocation>
    <subcellularLocation>
        <location evidence="1">Membrane</location>
        <topology evidence="1">Multi-pass membrane protein</topology>
    </subcellularLocation>
</comment>
<dbReference type="RefSeq" id="WP_017511261.1">
    <property type="nucleotide sequence ID" value="NZ_CP037900.1"/>
</dbReference>
<keyword evidence="9 11" id="KW-0472">Membrane</keyword>
<dbReference type="EC" id="2.4.99.28" evidence="11"/>
<dbReference type="InterPro" id="IPR018365">
    <property type="entry name" value="Cell_cycle_FtsW-rel_CS"/>
</dbReference>
<dbReference type="InterPro" id="IPR001182">
    <property type="entry name" value="FtsW/RodA"/>
</dbReference>
<dbReference type="GO" id="GO:0009252">
    <property type="term" value="P:peptidoglycan biosynthetic process"/>
    <property type="evidence" value="ECO:0007669"/>
    <property type="project" value="UniProtKB-UniRule"/>
</dbReference>
<keyword evidence="5 11" id="KW-0812">Transmembrane</keyword>
<accession>A0A482IKR6</accession>
<keyword evidence="3 11" id="KW-0328">Glycosyltransferase</keyword>
<comment type="catalytic activity">
    <reaction evidence="11">
        <text>[GlcNAc-(1-&gt;4)-Mur2Ac(oyl-L-Ala-gamma-D-Glu-L-Lys-D-Ala-D-Ala)](n)-di-trans,octa-cis-undecaprenyl diphosphate + beta-D-GlcNAc-(1-&gt;4)-Mur2Ac(oyl-L-Ala-gamma-D-Glu-L-Lys-D-Ala-D-Ala)-di-trans,octa-cis-undecaprenyl diphosphate = [GlcNAc-(1-&gt;4)-Mur2Ac(oyl-L-Ala-gamma-D-Glu-L-Lys-D-Ala-D-Ala)](n+1)-di-trans,octa-cis-undecaprenyl diphosphate + di-trans,octa-cis-undecaprenyl diphosphate + H(+)</text>
        <dbReference type="Rhea" id="RHEA:23708"/>
        <dbReference type="Rhea" id="RHEA-COMP:9602"/>
        <dbReference type="Rhea" id="RHEA-COMP:9603"/>
        <dbReference type="ChEBI" id="CHEBI:15378"/>
        <dbReference type="ChEBI" id="CHEBI:58405"/>
        <dbReference type="ChEBI" id="CHEBI:60033"/>
        <dbReference type="ChEBI" id="CHEBI:78435"/>
        <dbReference type="EC" id="2.4.99.28"/>
    </reaction>
</comment>
<evidence type="ECO:0000256" key="7">
    <source>
        <dbReference type="ARBA" id="ARBA00022984"/>
    </source>
</evidence>
<dbReference type="AlphaFoldDB" id="A0A482IKR6"/>